<keyword evidence="7 12" id="KW-0067">ATP-binding</keyword>
<feature type="domain" description="Helicase ATP-binding" evidence="14">
    <location>
        <begin position="87"/>
        <end position="247"/>
    </location>
</feature>
<dbReference type="CDD" id="cd17928">
    <property type="entry name" value="DEXDc_SecA"/>
    <property type="match status" value="1"/>
</dbReference>
<keyword evidence="6 12" id="KW-0547">Nucleotide-binding</keyword>
<dbReference type="PROSITE" id="PS51194">
    <property type="entry name" value="HELICASE_CTER"/>
    <property type="match status" value="1"/>
</dbReference>
<feature type="domain" description="Helicase C-terminal" evidence="15">
    <location>
        <begin position="410"/>
        <end position="573"/>
    </location>
</feature>
<dbReference type="Gene3D" id="3.40.50.300">
    <property type="entry name" value="P-loop containing nucleotide triphosphate hydrolases"/>
    <property type="match status" value="2"/>
</dbReference>
<dbReference type="SMART" id="SM00958">
    <property type="entry name" value="SecA_PP_bind"/>
    <property type="match status" value="1"/>
</dbReference>
<dbReference type="InterPro" id="IPR036266">
    <property type="entry name" value="SecA_Wing/Scaffold_sf"/>
</dbReference>
<dbReference type="PANTHER" id="PTHR30612:SF0">
    <property type="entry name" value="CHLOROPLAST PROTEIN-TRANSPORTING ATPASE"/>
    <property type="match status" value="1"/>
</dbReference>
<dbReference type="InterPro" id="IPR014018">
    <property type="entry name" value="SecA_motor_DEAD"/>
</dbReference>
<evidence type="ECO:0000256" key="7">
    <source>
        <dbReference type="ARBA" id="ARBA00022840"/>
    </source>
</evidence>
<dbReference type="InterPro" id="IPR001650">
    <property type="entry name" value="Helicase_C-like"/>
</dbReference>
<protein>
    <recommendedName>
        <fullName evidence="12 13">Protein translocase subunit SecA</fullName>
        <ecNumber evidence="12">7.4.2.8</ecNumber>
    </recommendedName>
</protein>
<dbReference type="PANTHER" id="PTHR30612">
    <property type="entry name" value="SECA INNER MEMBRANE COMPONENT OF SEC PROTEIN SECRETION SYSTEM"/>
    <property type="match status" value="1"/>
</dbReference>
<evidence type="ECO:0000256" key="10">
    <source>
        <dbReference type="ARBA" id="ARBA00023010"/>
    </source>
</evidence>
<dbReference type="PRINTS" id="PR00906">
    <property type="entry name" value="SECA"/>
</dbReference>
<dbReference type="Pfam" id="PF07517">
    <property type="entry name" value="SecA_DEAD"/>
    <property type="match status" value="1"/>
</dbReference>
<gene>
    <name evidence="17" type="primary">secA2</name>
    <name evidence="12" type="synonym">secA</name>
    <name evidence="17" type="ORF">ACFO0S_08945</name>
</gene>
<keyword evidence="5 12" id="KW-0963">Cytoplasm</keyword>
<keyword evidence="3 12" id="KW-0813">Transport</keyword>
<evidence type="ECO:0000256" key="2">
    <source>
        <dbReference type="ARBA" id="ARBA00007650"/>
    </source>
</evidence>
<dbReference type="Proteomes" id="UP001595733">
    <property type="component" value="Unassembled WGS sequence"/>
</dbReference>
<dbReference type="CDD" id="cd18803">
    <property type="entry name" value="SF2_C_secA"/>
    <property type="match status" value="1"/>
</dbReference>
<evidence type="ECO:0000256" key="12">
    <source>
        <dbReference type="HAMAP-Rule" id="MF_01382"/>
    </source>
</evidence>
<feature type="binding site" evidence="12">
    <location>
        <position position="492"/>
    </location>
    <ligand>
        <name>ATP</name>
        <dbReference type="ChEBI" id="CHEBI:30616"/>
    </ligand>
</feature>
<organism evidence="17 18">
    <name type="scientific">Chryseomicrobium palamuruense</name>
    <dbReference type="NCBI Taxonomy" id="682973"/>
    <lineage>
        <taxon>Bacteria</taxon>
        <taxon>Bacillati</taxon>
        <taxon>Bacillota</taxon>
        <taxon>Bacilli</taxon>
        <taxon>Bacillales</taxon>
        <taxon>Caryophanaceae</taxon>
        <taxon>Chryseomicrobium</taxon>
    </lineage>
</organism>
<keyword evidence="10 12" id="KW-0811">Translocation</keyword>
<comment type="caution">
    <text evidence="17">The sequence shown here is derived from an EMBL/GenBank/DDBJ whole genome shotgun (WGS) entry which is preliminary data.</text>
</comment>
<evidence type="ECO:0000256" key="8">
    <source>
        <dbReference type="ARBA" id="ARBA00022927"/>
    </source>
</evidence>
<evidence type="ECO:0000313" key="17">
    <source>
        <dbReference type="EMBL" id="MFC4355171.1"/>
    </source>
</evidence>
<feature type="binding site" evidence="12">
    <location>
        <begin position="103"/>
        <end position="107"/>
    </location>
    <ligand>
        <name>ATP</name>
        <dbReference type="ChEBI" id="CHEBI:30616"/>
    </ligand>
</feature>
<comment type="similarity">
    <text evidence="2 12 13">Belongs to the SecA family.</text>
</comment>
<dbReference type="Gene3D" id="3.90.1440.10">
    <property type="entry name" value="SecA, preprotein cross-linking domain"/>
    <property type="match status" value="1"/>
</dbReference>
<dbReference type="InterPro" id="IPR030908">
    <property type="entry name" value="SecA2_Bac_anthr"/>
</dbReference>
<keyword evidence="18" id="KW-1185">Reference proteome</keyword>
<dbReference type="NCBIfam" id="NF006630">
    <property type="entry name" value="PRK09200.1"/>
    <property type="match status" value="1"/>
</dbReference>
<dbReference type="PROSITE" id="PS51196">
    <property type="entry name" value="SECA_MOTOR_DEAD"/>
    <property type="match status" value="1"/>
</dbReference>
<evidence type="ECO:0000256" key="3">
    <source>
        <dbReference type="ARBA" id="ARBA00022448"/>
    </source>
</evidence>
<evidence type="ECO:0000259" key="14">
    <source>
        <dbReference type="PROSITE" id="PS51192"/>
    </source>
</evidence>
<sequence length="791" mass="90275">MNISLKQFFNTNNRLMKKYTKNVKEINALEASISELTDDELQNKTAEFREKLQNGATIDSMTNEAFAVVREASKRVLKMRHFDVQLLGGLVLADGNISEMPTGEGKTLVASLPSYLHALSGKGVHVITVNDYLAKRDFDQIGQIHRFLGLTVGLNLPMMTPLTKQHAYAADITYGVGTEFGFDYLRDNMVPDLSIKVQRPYHFAIIDEVDSVLIDEAKTPLIVAGKAMGRPELYKIAALLAKRFVKDVDYDFDPETKATSLTDTGIEKVEKAFSVDNLYDLEHQSLYHYVIQAVRAHVMFEKDVDYIVKDDKIHLVDMFTGRIMEGRTMSDGLHQAIEAKEGVTPTEENKAQAQITIQNYFRMYPTIAGMTGTAKTQEDEFRQVYGMEVIQIPTNRPKIRIDQQDLVYETKQQKYTAVVEEVKKRHQKGQPVLVGTTSILQSDEVAKYLRAEGLEFQLLNAKSVEQEVKLISEAGQLGQITVATNMAGRGTDIELGNGVADVGGLYVLGTEKHESRRIDNQLRGRSGRQGDPGESQFILSLEDDMYTRFARDEVEKFRKSLKTDADGMVQNKTVHEMTERTQRIVEGSHYSMREYNLKLDDVINEQRNVVYSLRDKILEKQNLLGILKQMTDETVRFEIEEACPDDLPEDQWQLKRLENRLNELMLSAVTIPLDTSKKKMIYKNATGAQDELNAFIDSFEDNEDVMQILPKVMLHFIDQIWVQHLESMTRLKEGIGLRHYQQEDPMRIYQREGLELFQLHFNQMRTSIAKEIVAFMKKIKTPQQEVQHGTV</sequence>
<evidence type="ECO:0000313" key="18">
    <source>
        <dbReference type="Proteomes" id="UP001595733"/>
    </source>
</evidence>
<dbReference type="NCBIfam" id="TIGR00963">
    <property type="entry name" value="secA"/>
    <property type="match status" value="1"/>
</dbReference>
<proteinExistence type="inferred from homology"/>
<dbReference type="PROSITE" id="PS01312">
    <property type="entry name" value="SECA"/>
    <property type="match status" value="1"/>
</dbReference>
<dbReference type="InterPro" id="IPR011115">
    <property type="entry name" value="SecA_DEAD"/>
</dbReference>
<dbReference type="SUPFAM" id="SSF81886">
    <property type="entry name" value="Helical scaffold and wing domains of SecA"/>
    <property type="match status" value="1"/>
</dbReference>
<dbReference type="InterPro" id="IPR020937">
    <property type="entry name" value="SecA_CS"/>
</dbReference>
<keyword evidence="11 12" id="KW-0472">Membrane</keyword>
<comment type="catalytic activity">
    <reaction evidence="12">
        <text>ATP + H2O + cellular proteinSide 1 = ADP + phosphate + cellular proteinSide 2.</text>
        <dbReference type="EC" id="7.4.2.8"/>
    </reaction>
</comment>
<dbReference type="Gene3D" id="1.10.3060.10">
    <property type="entry name" value="Helical scaffold and wing domains of SecA"/>
    <property type="match status" value="1"/>
</dbReference>
<dbReference type="Pfam" id="PF01043">
    <property type="entry name" value="SecA_PP_bind"/>
    <property type="match status" value="1"/>
</dbReference>
<dbReference type="NCBIfam" id="TIGR04397">
    <property type="entry name" value="SecA2_Bac_anthr"/>
    <property type="match status" value="1"/>
</dbReference>
<dbReference type="EC" id="7.4.2.8" evidence="12"/>
<name>A0ABV8UX75_9BACL</name>
<dbReference type="RefSeq" id="WP_378141541.1">
    <property type="nucleotide sequence ID" value="NZ_JBHSEF010000022.1"/>
</dbReference>
<evidence type="ECO:0000259" key="15">
    <source>
        <dbReference type="PROSITE" id="PS51194"/>
    </source>
</evidence>
<keyword evidence="4 12" id="KW-1003">Cell membrane</keyword>
<comment type="subcellular location">
    <subcellularLocation>
        <location evidence="12">Cell membrane</location>
        <topology evidence="12">Peripheral membrane protein</topology>
        <orientation evidence="12">Cytoplasmic side</orientation>
    </subcellularLocation>
    <subcellularLocation>
        <location evidence="12">Cytoplasm</location>
    </subcellularLocation>
    <subcellularLocation>
        <location evidence="1">Membrane</location>
        <topology evidence="1">Peripheral membrane protein</topology>
    </subcellularLocation>
    <text evidence="12">Distribution is 50-50.</text>
</comment>
<reference evidence="18" key="1">
    <citation type="journal article" date="2019" name="Int. J. Syst. Evol. Microbiol.">
        <title>The Global Catalogue of Microorganisms (GCM) 10K type strain sequencing project: providing services to taxonomists for standard genome sequencing and annotation.</title>
        <authorList>
            <consortium name="The Broad Institute Genomics Platform"/>
            <consortium name="The Broad Institute Genome Sequencing Center for Infectious Disease"/>
            <person name="Wu L."/>
            <person name="Ma J."/>
        </authorList>
    </citation>
    <scope>NUCLEOTIDE SEQUENCE [LARGE SCALE GENOMIC DNA]</scope>
    <source>
        <strain evidence="18">CCUG 50353</strain>
    </source>
</reference>
<dbReference type="InterPro" id="IPR011130">
    <property type="entry name" value="SecA_preprotein_X-link_dom"/>
</dbReference>
<keyword evidence="9 12" id="KW-1278">Translocase</keyword>
<dbReference type="InterPro" id="IPR036670">
    <property type="entry name" value="SecA_X-link_sf"/>
</dbReference>
<dbReference type="Pfam" id="PF07516">
    <property type="entry name" value="SecA_SW"/>
    <property type="match status" value="1"/>
</dbReference>
<evidence type="ECO:0000256" key="13">
    <source>
        <dbReference type="RuleBase" id="RU003874"/>
    </source>
</evidence>
<dbReference type="HAMAP" id="MF_01382">
    <property type="entry name" value="SecA"/>
    <property type="match status" value="1"/>
</dbReference>
<evidence type="ECO:0000256" key="1">
    <source>
        <dbReference type="ARBA" id="ARBA00004170"/>
    </source>
</evidence>
<dbReference type="EMBL" id="JBHSEF010000022">
    <property type="protein sequence ID" value="MFC4355171.1"/>
    <property type="molecule type" value="Genomic_DNA"/>
</dbReference>
<dbReference type="InterPro" id="IPR044722">
    <property type="entry name" value="SecA_SF2_C"/>
</dbReference>
<comment type="subunit">
    <text evidence="12">Monomer and homodimer. Part of the essential Sec protein translocation apparatus which comprises SecA, SecYEG and auxiliary proteins SecDF. Other proteins may also be involved.</text>
</comment>
<evidence type="ECO:0000256" key="9">
    <source>
        <dbReference type="ARBA" id="ARBA00022967"/>
    </source>
</evidence>
<evidence type="ECO:0000256" key="11">
    <source>
        <dbReference type="ARBA" id="ARBA00023136"/>
    </source>
</evidence>
<dbReference type="Pfam" id="PF21090">
    <property type="entry name" value="P-loop_SecA"/>
    <property type="match status" value="2"/>
</dbReference>
<comment type="function">
    <text evidence="12">Part of the Sec protein translocase complex. Interacts with the SecYEG preprotein conducting channel. Has a central role in coupling the hydrolysis of ATP to the transfer of proteins into and across the cell membrane, serving as an ATP-driven molecular motor driving the stepwise translocation of polypeptide chains across the membrane.</text>
</comment>
<evidence type="ECO:0000259" key="16">
    <source>
        <dbReference type="PROSITE" id="PS51196"/>
    </source>
</evidence>
<dbReference type="InterPro" id="IPR027417">
    <property type="entry name" value="P-loop_NTPase"/>
</dbReference>
<dbReference type="PROSITE" id="PS51192">
    <property type="entry name" value="HELICASE_ATP_BIND_1"/>
    <property type="match status" value="1"/>
</dbReference>
<feature type="binding site" evidence="12">
    <location>
        <position position="85"/>
    </location>
    <ligand>
        <name>ATP</name>
        <dbReference type="ChEBI" id="CHEBI:30616"/>
    </ligand>
</feature>
<dbReference type="InterPro" id="IPR014001">
    <property type="entry name" value="Helicase_ATP-bd"/>
</dbReference>
<feature type="domain" description="SecA family profile" evidence="16">
    <location>
        <begin position="1"/>
        <end position="570"/>
    </location>
</feature>
<keyword evidence="8 12" id="KW-0653">Protein transport</keyword>
<dbReference type="InterPro" id="IPR000185">
    <property type="entry name" value="SecA"/>
</dbReference>
<dbReference type="SMART" id="SM00957">
    <property type="entry name" value="SecA_DEAD"/>
    <property type="match status" value="1"/>
</dbReference>
<evidence type="ECO:0000256" key="4">
    <source>
        <dbReference type="ARBA" id="ARBA00022475"/>
    </source>
</evidence>
<evidence type="ECO:0000256" key="5">
    <source>
        <dbReference type="ARBA" id="ARBA00022490"/>
    </source>
</evidence>
<dbReference type="SUPFAM" id="SSF81767">
    <property type="entry name" value="Pre-protein crosslinking domain of SecA"/>
    <property type="match status" value="1"/>
</dbReference>
<dbReference type="SUPFAM" id="SSF52540">
    <property type="entry name" value="P-loop containing nucleoside triphosphate hydrolases"/>
    <property type="match status" value="2"/>
</dbReference>
<dbReference type="InterPro" id="IPR011116">
    <property type="entry name" value="SecA_Wing/Scaffold"/>
</dbReference>
<accession>A0ABV8UX75</accession>
<evidence type="ECO:0000256" key="6">
    <source>
        <dbReference type="ARBA" id="ARBA00022741"/>
    </source>
</evidence>